<gene>
    <name evidence="1" type="ORF">ACFU0X_34045</name>
</gene>
<keyword evidence="2" id="KW-1185">Reference proteome</keyword>
<proteinExistence type="predicted"/>
<evidence type="ECO:0000313" key="2">
    <source>
        <dbReference type="Proteomes" id="UP001600650"/>
    </source>
</evidence>
<reference evidence="1 2" key="1">
    <citation type="submission" date="2024-09" db="EMBL/GenBank/DDBJ databases">
        <title>The Natural Products Discovery Center: Release of the First 8490 Sequenced Strains for Exploring Actinobacteria Biosynthetic Diversity.</title>
        <authorList>
            <person name="Kalkreuter E."/>
            <person name="Kautsar S.A."/>
            <person name="Yang D."/>
            <person name="Bader C.D."/>
            <person name="Teijaro C.N."/>
            <person name="Fluegel L."/>
            <person name="Davis C.M."/>
            <person name="Simpson J.R."/>
            <person name="Lauterbach L."/>
            <person name="Steele A.D."/>
            <person name="Gui C."/>
            <person name="Meng S."/>
            <person name="Li G."/>
            <person name="Viehrig K."/>
            <person name="Ye F."/>
            <person name="Su P."/>
            <person name="Kiefer A.F."/>
            <person name="Nichols A."/>
            <person name="Cepeda A.J."/>
            <person name="Yan W."/>
            <person name="Fan B."/>
            <person name="Jiang Y."/>
            <person name="Adhikari A."/>
            <person name="Zheng C.-J."/>
            <person name="Schuster L."/>
            <person name="Cowan T.M."/>
            <person name="Smanski M.J."/>
            <person name="Chevrette M.G."/>
            <person name="De Carvalho L.P.S."/>
            <person name="Shen B."/>
        </authorList>
    </citation>
    <scope>NUCLEOTIDE SEQUENCE [LARGE SCALE GENOMIC DNA]</scope>
    <source>
        <strain evidence="1 2">NPDC057399</strain>
    </source>
</reference>
<accession>A0ABW6JRF6</accession>
<evidence type="ECO:0000313" key="1">
    <source>
        <dbReference type="EMBL" id="MFE7968002.1"/>
    </source>
</evidence>
<organism evidence="1 2">
    <name type="scientific">Streptomyces cellulosae</name>
    <dbReference type="NCBI Taxonomy" id="1968"/>
    <lineage>
        <taxon>Bacteria</taxon>
        <taxon>Bacillati</taxon>
        <taxon>Actinomycetota</taxon>
        <taxon>Actinomycetes</taxon>
        <taxon>Kitasatosporales</taxon>
        <taxon>Streptomycetaceae</taxon>
        <taxon>Streptomyces</taxon>
    </lineage>
</organism>
<dbReference type="EMBL" id="JBHVBU010000214">
    <property type="protein sequence ID" value="MFE7968002.1"/>
    <property type="molecule type" value="Genomic_DNA"/>
</dbReference>
<name>A0ABW6JRF6_STRCE</name>
<comment type="caution">
    <text evidence="1">The sequence shown here is derived from an EMBL/GenBank/DDBJ whole genome shotgun (WGS) entry which is preliminary data.</text>
</comment>
<protein>
    <submittedName>
        <fullName evidence="1">Uncharacterized protein</fullName>
    </submittedName>
</protein>
<sequence>MTLNADAVYDTLSISKELSTVSGGATEGEISLFAYLSCLLSVYKGNAPADWGYRFSATHAASPYSDELSTAVRELSLSGLLFAGESGLQPTDRGTDELNAYSSLGRFASRRPYLDGACGSTLLMPLPKVGESISAEPSLRRALELSSKRELLGDGGREVLLEHFKAVEEAVPEAEDLLIPAIVWLEYLASTLNEAGKISPRYDYPDSAA</sequence>
<dbReference type="RefSeq" id="WP_381728940.1">
    <property type="nucleotide sequence ID" value="NZ_JBHVBU010000214.1"/>
</dbReference>
<dbReference type="Proteomes" id="UP001600650">
    <property type="component" value="Unassembled WGS sequence"/>
</dbReference>